<sequence length="45" mass="5410">MMRWGRLYVRDAYTTQGWRTWKWLLFSLLFSLSQACLFASSFVVS</sequence>
<dbReference type="EMBL" id="GBRH01193678">
    <property type="protein sequence ID" value="JAE04218.1"/>
    <property type="molecule type" value="Transcribed_RNA"/>
</dbReference>
<evidence type="ECO:0000256" key="1">
    <source>
        <dbReference type="SAM" id="Phobius"/>
    </source>
</evidence>
<dbReference type="AlphaFoldDB" id="A0A0A9F7I1"/>
<reference evidence="2" key="2">
    <citation type="journal article" date="2015" name="Data Brief">
        <title>Shoot transcriptome of the giant reed, Arundo donax.</title>
        <authorList>
            <person name="Barrero R.A."/>
            <person name="Guerrero F.D."/>
            <person name="Moolhuijzen P."/>
            <person name="Goolsby J.A."/>
            <person name="Tidwell J."/>
            <person name="Bellgard S.E."/>
            <person name="Bellgard M.I."/>
        </authorList>
    </citation>
    <scope>NUCLEOTIDE SEQUENCE</scope>
    <source>
        <tissue evidence="2">Shoot tissue taken approximately 20 cm above the soil surface</tissue>
    </source>
</reference>
<name>A0A0A9F7I1_ARUDO</name>
<reference evidence="2" key="1">
    <citation type="submission" date="2014-09" db="EMBL/GenBank/DDBJ databases">
        <authorList>
            <person name="Magalhaes I.L.F."/>
            <person name="Oliveira U."/>
            <person name="Santos F.R."/>
            <person name="Vidigal T.H.D.A."/>
            <person name="Brescovit A.D."/>
            <person name="Santos A.J."/>
        </authorList>
    </citation>
    <scope>NUCLEOTIDE SEQUENCE</scope>
    <source>
        <tissue evidence="2">Shoot tissue taken approximately 20 cm above the soil surface</tissue>
    </source>
</reference>
<organism evidence="2">
    <name type="scientific">Arundo donax</name>
    <name type="common">Giant reed</name>
    <name type="synonym">Donax arundinaceus</name>
    <dbReference type="NCBI Taxonomy" id="35708"/>
    <lineage>
        <taxon>Eukaryota</taxon>
        <taxon>Viridiplantae</taxon>
        <taxon>Streptophyta</taxon>
        <taxon>Embryophyta</taxon>
        <taxon>Tracheophyta</taxon>
        <taxon>Spermatophyta</taxon>
        <taxon>Magnoliopsida</taxon>
        <taxon>Liliopsida</taxon>
        <taxon>Poales</taxon>
        <taxon>Poaceae</taxon>
        <taxon>PACMAD clade</taxon>
        <taxon>Arundinoideae</taxon>
        <taxon>Arundineae</taxon>
        <taxon>Arundo</taxon>
    </lineage>
</organism>
<feature type="transmembrane region" description="Helical" evidence="1">
    <location>
        <begin position="21"/>
        <end position="44"/>
    </location>
</feature>
<keyword evidence="1" id="KW-0812">Transmembrane</keyword>
<proteinExistence type="predicted"/>
<protein>
    <submittedName>
        <fullName evidence="2">Uncharacterized protein</fullName>
    </submittedName>
</protein>
<keyword evidence="1" id="KW-0472">Membrane</keyword>
<keyword evidence="1" id="KW-1133">Transmembrane helix</keyword>
<evidence type="ECO:0000313" key="2">
    <source>
        <dbReference type="EMBL" id="JAE04218.1"/>
    </source>
</evidence>
<accession>A0A0A9F7I1</accession>